<sequence>MARTSLSLPDELNQEIENELSYGDSKSQWIRHAIRMRQQVDPILDEVYESYQREERIDLVVHAVRKEVDRRKRETGTSSNG</sequence>
<dbReference type="PATRIC" id="fig|35746.4.peg.370"/>
<protein>
    <submittedName>
        <fullName evidence="1">Uncharacterized protein</fullName>
    </submittedName>
</protein>
<dbReference type="EMBL" id="CP011947">
    <property type="protein sequence ID" value="AKU06523.1"/>
    <property type="molecule type" value="Genomic_DNA"/>
</dbReference>
<dbReference type="KEGG" id="hgi:ABY42_01735"/>
<gene>
    <name evidence="1" type="ORF">ABY42_01735</name>
</gene>
<name>A0A0K1IQD9_HALGI</name>
<evidence type="ECO:0000313" key="2">
    <source>
        <dbReference type="Proteomes" id="UP000066124"/>
    </source>
</evidence>
<evidence type="ECO:0000313" key="1">
    <source>
        <dbReference type="EMBL" id="AKU06523.1"/>
    </source>
</evidence>
<reference evidence="2" key="1">
    <citation type="journal article" date="2015" name="J. Biotechnol.">
        <title>Complete genome sequence of Haloferax gibbonsii strain ARA6, a potential producer of polyhydroxyalkanoates and halocins isolated from Araruama, Rio de Janeiro, Brasil.</title>
        <authorList>
            <person name="Pinto L.H."/>
            <person name="D'Alincourt Carvalho-Assef A.P."/>
            <person name="Vieira R.P."/>
            <person name="Clementino M.M."/>
            <person name="Albano R.M."/>
        </authorList>
    </citation>
    <scope>NUCLEOTIDE SEQUENCE [LARGE SCALE GENOMIC DNA]</scope>
    <source>
        <strain evidence="2">ARA6</strain>
    </source>
</reference>
<dbReference type="AlphaFoldDB" id="A0A0K1IQD9"/>
<proteinExistence type="predicted"/>
<organism evidence="1 2">
    <name type="scientific">Haloferax gibbonsii</name>
    <dbReference type="NCBI Taxonomy" id="35746"/>
    <lineage>
        <taxon>Archaea</taxon>
        <taxon>Methanobacteriati</taxon>
        <taxon>Methanobacteriota</taxon>
        <taxon>Stenosarchaea group</taxon>
        <taxon>Halobacteria</taxon>
        <taxon>Halobacteriales</taxon>
        <taxon>Haloferacaceae</taxon>
        <taxon>Haloferax</taxon>
    </lineage>
</organism>
<accession>A0A0K1IQD9</accession>
<dbReference type="Proteomes" id="UP000066124">
    <property type="component" value="Chromosome"/>
</dbReference>